<evidence type="ECO:0000313" key="2">
    <source>
        <dbReference type="Proteomes" id="UP000003146"/>
    </source>
</evidence>
<evidence type="ECO:0000313" key="1">
    <source>
        <dbReference type="EMBL" id="EDV00743.1"/>
    </source>
</evidence>
<reference evidence="1 2" key="2">
    <citation type="submission" date="2008-04" db="EMBL/GenBank/DDBJ databases">
        <authorList>
            <person name="Fulton L."/>
            <person name="Clifton S."/>
            <person name="Fulton B."/>
            <person name="Xu J."/>
            <person name="Minx P."/>
            <person name="Pepin K.H."/>
            <person name="Johnson M."/>
            <person name="Thiruvilangam P."/>
            <person name="Bhonagiri V."/>
            <person name="Nash W.E."/>
            <person name="Mardis E.R."/>
            <person name="Wilson R.K."/>
        </authorList>
    </citation>
    <scope>NUCLEOTIDE SEQUENCE [LARGE SCALE GENOMIC DNA]</scope>
    <source>
        <strain evidence="1 2">DSM 17136</strain>
    </source>
</reference>
<gene>
    <name evidence="1" type="ORF">BACCOP_02211</name>
</gene>
<name>B3JJY6_9BACT</name>
<proteinExistence type="predicted"/>
<organism evidence="1 2">
    <name type="scientific">Phocaeicola coprocola DSM 17136</name>
    <dbReference type="NCBI Taxonomy" id="470145"/>
    <lineage>
        <taxon>Bacteria</taxon>
        <taxon>Pseudomonadati</taxon>
        <taxon>Bacteroidota</taxon>
        <taxon>Bacteroidia</taxon>
        <taxon>Bacteroidales</taxon>
        <taxon>Bacteroidaceae</taxon>
        <taxon>Phocaeicola</taxon>
    </lineage>
</organism>
<reference evidence="1 2" key="1">
    <citation type="submission" date="2008-04" db="EMBL/GenBank/DDBJ databases">
        <title>Draft genome sequence of Bacteroides coprocola (DSM 17136).</title>
        <authorList>
            <person name="Sudarsanam P."/>
            <person name="Ley R."/>
            <person name="Guruge J."/>
            <person name="Turnbaugh P.J."/>
            <person name="Mahowald M."/>
            <person name="Liep D."/>
            <person name="Gordon J."/>
        </authorList>
    </citation>
    <scope>NUCLEOTIDE SEQUENCE [LARGE SCALE GENOMIC DNA]</scope>
    <source>
        <strain evidence="1 2">DSM 17136</strain>
    </source>
</reference>
<dbReference type="Proteomes" id="UP000003146">
    <property type="component" value="Unassembled WGS sequence"/>
</dbReference>
<dbReference type="HOGENOM" id="CLU_3164525_0_0_10"/>
<comment type="caution">
    <text evidence="1">The sequence shown here is derived from an EMBL/GenBank/DDBJ whole genome shotgun (WGS) entry which is preliminary data.</text>
</comment>
<dbReference type="AlphaFoldDB" id="B3JJY6"/>
<dbReference type="EMBL" id="ABIY02000089">
    <property type="protein sequence ID" value="EDV00743.1"/>
    <property type="molecule type" value="Genomic_DNA"/>
</dbReference>
<protein>
    <submittedName>
        <fullName evidence="1">Uncharacterized protein</fullName>
    </submittedName>
</protein>
<sequence>MSCFQFITDCDSFCKLKEKINTNRCVSFFVFSFEMVLCKSLAFLQAL</sequence>
<accession>B3JJY6</accession>
<dbReference type="STRING" id="470145.BACCOP_02211"/>